<sequence>MIQPTRHTITHMHRIQNKLVRLQLFGMLGAVVTVVTLLAGYFFYQHWQDYQHSRLASQQQNELRGQAFLRAWGEHARMLLTSLHDQTREVLQQRIREQVDSAHTLATALYQRQKGSRPPEHIQRDILEALRPLRYFAGRGYYFVDSMNGDCLLLPTDPSREGSSLLDNRDDQGTYIMRTLIQATHNRLGSGYATYRWYRPGERMMSDKIAYVRYFAPYNWLIGGGEYLRNMQEDLQRQGLALLARQRVGPHSGFAVFDDQGRTLLNFDGSPPRQDSGSALQALSSNSKPGSVFSFEQQEAGKTVTYTAYVATMPQWGWRVVAVARRQLLSSSDDDDDSRLMAATRNRMLATSGILAATMLLALLFSLYYSRWMRQLVGSYRLQLDEKERQLAANARDLELTRHMSDSAADIIVLRDSSGRVVYLNQRARECFAGENSLQLQQLFDPGAADGVAQEQEIATLQGPQLLEVQQSTVSFGGETYLCATARDVSARVAQQHELRLAAKVFEASTEAILITDAASHIVAVNRAFSTITGYTEQEALGNTPALFSSGRHDRQFYEDMWNHLRARGQWSGEIWNRRKNGEIYPEWLTISALRDDDGKLSHYVALFSDISERKLAEARVQHLAEYDHLTDLPNRLLLSDRLQQSLRASSRSGHKVAVLFMDLDRFKNINDSLGHATGDALLQAVARRTRGELRDMDTVGRTGGDEFVIILPELVDSDQAAGVAERILEALQAPFSVDGHQLVITASIGIAISPEDGSNAALLLKNADMAMYEAKAGGRNNFCFFSRHMTQQANERLLLESQLRAALANGELRLALQPKYSVAARHLTGFEALLRWTDATGRVIPPTRFIPVAEDSGLIVDIGLWVLREACHVAAGWPAAGKPALTIAVNASPRQLAQPGFADEVARALASSGLPAAQLEIEVTENALLEKTGVVQQTLALLKKLGVRLAVDDFGTGYSSLAYLKNFAPDTVKIDRCFVTNLQHRQDNAAIVLAIITLAKSLGMEALAEGVETEEEFAALAALGCDTVQGYLTGKPLPLDEAAALVAAVSHPT</sequence>
<dbReference type="SMART" id="SM01049">
    <property type="entry name" value="Cache_2"/>
    <property type="match status" value="1"/>
</dbReference>
<comment type="subcellular location">
    <subcellularLocation>
        <location evidence="1">Cell membrane</location>
        <topology evidence="1">Multi-pass membrane protein</topology>
    </subcellularLocation>
</comment>
<dbReference type="InterPro" id="IPR004010">
    <property type="entry name" value="Double_Cache_2"/>
</dbReference>
<dbReference type="Gene3D" id="3.30.70.270">
    <property type="match status" value="1"/>
</dbReference>
<evidence type="ECO:0000256" key="1">
    <source>
        <dbReference type="ARBA" id="ARBA00004651"/>
    </source>
</evidence>
<reference evidence="12" key="1">
    <citation type="journal article" date="2019" name="Int. J. Syst. Evol. Microbiol.">
        <title>The Global Catalogue of Microorganisms (GCM) 10K type strain sequencing project: providing services to taxonomists for standard genome sequencing and annotation.</title>
        <authorList>
            <consortium name="The Broad Institute Genomics Platform"/>
            <consortium name="The Broad Institute Genome Sequencing Center for Infectious Disease"/>
            <person name="Wu L."/>
            <person name="Ma J."/>
        </authorList>
    </citation>
    <scope>NUCLEOTIDE SEQUENCE [LARGE SCALE GENOMIC DNA]</scope>
    <source>
        <strain evidence="12">KCTC 42195</strain>
    </source>
</reference>
<dbReference type="RefSeq" id="WP_390279597.1">
    <property type="nucleotide sequence ID" value="NZ_JBHRYH010000021.1"/>
</dbReference>
<protein>
    <submittedName>
        <fullName evidence="11">EAL domain-containing protein</fullName>
    </submittedName>
</protein>
<accession>A0ABV7TVA5</accession>
<dbReference type="InterPro" id="IPR000160">
    <property type="entry name" value="GGDEF_dom"/>
</dbReference>
<dbReference type="CDD" id="cd01949">
    <property type="entry name" value="GGDEF"/>
    <property type="match status" value="1"/>
</dbReference>
<proteinExistence type="predicted"/>
<dbReference type="InterPro" id="IPR000014">
    <property type="entry name" value="PAS"/>
</dbReference>
<evidence type="ECO:0000256" key="3">
    <source>
        <dbReference type="ARBA" id="ARBA00022692"/>
    </source>
</evidence>
<dbReference type="SUPFAM" id="SSF55073">
    <property type="entry name" value="Nucleotide cyclase"/>
    <property type="match status" value="1"/>
</dbReference>
<dbReference type="InterPro" id="IPR035919">
    <property type="entry name" value="EAL_sf"/>
</dbReference>
<keyword evidence="2" id="KW-1003">Cell membrane</keyword>
<dbReference type="Pfam" id="PF08269">
    <property type="entry name" value="dCache_2"/>
    <property type="match status" value="1"/>
</dbReference>
<dbReference type="InterPro" id="IPR001633">
    <property type="entry name" value="EAL_dom"/>
</dbReference>
<dbReference type="PANTHER" id="PTHR44757:SF2">
    <property type="entry name" value="BIOFILM ARCHITECTURE MAINTENANCE PROTEIN MBAA"/>
    <property type="match status" value="1"/>
</dbReference>
<dbReference type="SMART" id="SM00091">
    <property type="entry name" value="PAS"/>
    <property type="match status" value="2"/>
</dbReference>
<gene>
    <name evidence="11" type="ORF">ACFOKJ_11290</name>
</gene>
<dbReference type="PROSITE" id="PS50112">
    <property type="entry name" value="PAS"/>
    <property type="match status" value="1"/>
</dbReference>
<evidence type="ECO:0000259" key="10">
    <source>
        <dbReference type="PROSITE" id="PS50887"/>
    </source>
</evidence>
<dbReference type="PROSITE" id="PS50113">
    <property type="entry name" value="PAC"/>
    <property type="match status" value="1"/>
</dbReference>
<dbReference type="Pfam" id="PF00563">
    <property type="entry name" value="EAL"/>
    <property type="match status" value="1"/>
</dbReference>
<name>A0ABV7TVA5_9NEIS</name>
<dbReference type="InterPro" id="IPR035965">
    <property type="entry name" value="PAS-like_dom_sf"/>
</dbReference>
<keyword evidence="5 6" id="KW-0472">Membrane</keyword>
<dbReference type="SUPFAM" id="SSF141868">
    <property type="entry name" value="EAL domain-like"/>
    <property type="match status" value="1"/>
</dbReference>
<dbReference type="InterPro" id="IPR052155">
    <property type="entry name" value="Biofilm_reg_signaling"/>
</dbReference>
<feature type="transmembrane region" description="Helical" evidence="6">
    <location>
        <begin position="348"/>
        <end position="369"/>
    </location>
</feature>
<evidence type="ECO:0000313" key="12">
    <source>
        <dbReference type="Proteomes" id="UP001595636"/>
    </source>
</evidence>
<comment type="caution">
    <text evidence="11">The sequence shown here is derived from an EMBL/GenBank/DDBJ whole genome shotgun (WGS) entry which is preliminary data.</text>
</comment>
<dbReference type="CDD" id="cd00130">
    <property type="entry name" value="PAS"/>
    <property type="match status" value="1"/>
</dbReference>
<dbReference type="InterPro" id="IPR043128">
    <property type="entry name" value="Rev_trsase/Diguanyl_cyclase"/>
</dbReference>
<dbReference type="InterPro" id="IPR001610">
    <property type="entry name" value="PAC"/>
</dbReference>
<feature type="domain" description="EAL" evidence="9">
    <location>
        <begin position="797"/>
        <end position="1051"/>
    </location>
</feature>
<keyword evidence="4 6" id="KW-1133">Transmembrane helix</keyword>
<dbReference type="InterPro" id="IPR033480">
    <property type="entry name" value="sCache_2"/>
</dbReference>
<organism evidence="11 12">
    <name type="scientific">Vogesella amnigena</name>
    <dbReference type="NCBI Taxonomy" id="1507449"/>
    <lineage>
        <taxon>Bacteria</taxon>
        <taxon>Pseudomonadati</taxon>
        <taxon>Pseudomonadota</taxon>
        <taxon>Betaproteobacteria</taxon>
        <taxon>Neisseriales</taxon>
        <taxon>Chromobacteriaceae</taxon>
        <taxon>Vogesella</taxon>
    </lineage>
</organism>
<dbReference type="CDD" id="cd01948">
    <property type="entry name" value="EAL"/>
    <property type="match status" value="1"/>
</dbReference>
<feature type="domain" description="GGDEF" evidence="10">
    <location>
        <begin position="655"/>
        <end position="788"/>
    </location>
</feature>
<dbReference type="InterPro" id="IPR029787">
    <property type="entry name" value="Nucleotide_cyclase"/>
</dbReference>
<dbReference type="Pfam" id="PF13426">
    <property type="entry name" value="PAS_9"/>
    <property type="match status" value="1"/>
</dbReference>
<dbReference type="Gene3D" id="3.30.450.20">
    <property type="entry name" value="PAS domain"/>
    <property type="match status" value="2"/>
</dbReference>
<dbReference type="InterPro" id="IPR000700">
    <property type="entry name" value="PAS-assoc_C"/>
</dbReference>
<evidence type="ECO:0000259" key="8">
    <source>
        <dbReference type="PROSITE" id="PS50113"/>
    </source>
</evidence>
<dbReference type="NCBIfam" id="TIGR00254">
    <property type="entry name" value="GGDEF"/>
    <property type="match status" value="1"/>
</dbReference>
<feature type="domain" description="PAC" evidence="8">
    <location>
        <begin position="571"/>
        <end position="623"/>
    </location>
</feature>
<dbReference type="PANTHER" id="PTHR44757">
    <property type="entry name" value="DIGUANYLATE CYCLASE DGCP"/>
    <property type="match status" value="1"/>
</dbReference>
<feature type="transmembrane region" description="Helical" evidence="6">
    <location>
        <begin position="22"/>
        <end position="44"/>
    </location>
</feature>
<dbReference type="EMBL" id="JBHRYH010000021">
    <property type="protein sequence ID" value="MFC3626705.1"/>
    <property type="molecule type" value="Genomic_DNA"/>
</dbReference>
<dbReference type="PROSITE" id="PS50887">
    <property type="entry name" value="GGDEF"/>
    <property type="match status" value="1"/>
</dbReference>
<evidence type="ECO:0000256" key="5">
    <source>
        <dbReference type="ARBA" id="ARBA00023136"/>
    </source>
</evidence>
<feature type="domain" description="PAS" evidence="7">
    <location>
        <begin position="498"/>
        <end position="544"/>
    </location>
</feature>
<dbReference type="Proteomes" id="UP001595636">
    <property type="component" value="Unassembled WGS sequence"/>
</dbReference>
<dbReference type="SMART" id="SM00052">
    <property type="entry name" value="EAL"/>
    <property type="match status" value="1"/>
</dbReference>
<evidence type="ECO:0000259" key="9">
    <source>
        <dbReference type="PROSITE" id="PS50883"/>
    </source>
</evidence>
<evidence type="ECO:0000256" key="4">
    <source>
        <dbReference type="ARBA" id="ARBA00022989"/>
    </source>
</evidence>
<dbReference type="SMART" id="SM00086">
    <property type="entry name" value="PAC"/>
    <property type="match status" value="1"/>
</dbReference>
<dbReference type="NCBIfam" id="TIGR00229">
    <property type="entry name" value="sensory_box"/>
    <property type="match status" value="1"/>
</dbReference>
<dbReference type="Gene3D" id="3.20.20.450">
    <property type="entry name" value="EAL domain"/>
    <property type="match status" value="1"/>
</dbReference>
<keyword evidence="3 6" id="KW-0812">Transmembrane</keyword>
<dbReference type="SUPFAM" id="SSF55785">
    <property type="entry name" value="PYP-like sensor domain (PAS domain)"/>
    <property type="match status" value="1"/>
</dbReference>
<dbReference type="PROSITE" id="PS50883">
    <property type="entry name" value="EAL"/>
    <property type="match status" value="1"/>
</dbReference>
<keyword evidence="12" id="KW-1185">Reference proteome</keyword>
<dbReference type="Pfam" id="PF00990">
    <property type="entry name" value="GGDEF"/>
    <property type="match status" value="1"/>
</dbReference>
<evidence type="ECO:0000256" key="6">
    <source>
        <dbReference type="SAM" id="Phobius"/>
    </source>
</evidence>
<evidence type="ECO:0000313" key="11">
    <source>
        <dbReference type="EMBL" id="MFC3626705.1"/>
    </source>
</evidence>
<evidence type="ECO:0000259" key="7">
    <source>
        <dbReference type="PROSITE" id="PS50112"/>
    </source>
</evidence>
<evidence type="ECO:0000256" key="2">
    <source>
        <dbReference type="ARBA" id="ARBA00022475"/>
    </source>
</evidence>
<dbReference type="SMART" id="SM00267">
    <property type="entry name" value="GGDEF"/>
    <property type="match status" value="1"/>
</dbReference>